<protein>
    <submittedName>
        <fullName evidence="1">Uncharacterized protein</fullName>
    </submittedName>
</protein>
<dbReference type="EMBL" id="JAAXOT010000023">
    <property type="protein sequence ID" value="NKY60470.1"/>
    <property type="molecule type" value="Genomic_DNA"/>
</dbReference>
<gene>
    <name evidence="1" type="ORF">HGA15_30895</name>
</gene>
<reference evidence="1 2" key="1">
    <citation type="submission" date="2020-04" db="EMBL/GenBank/DDBJ databases">
        <title>MicrobeNet Type strains.</title>
        <authorList>
            <person name="Nicholson A.C."/>
        </authorList>
    </citation>
    <scope>NUCLEOTIDE SEQUENCE [LARGE SCALE GENOMIC DNA]</scope>
    <source>
        <strain evidence="1 2">JCM 3332</strain>
    </source>
</reference>
<comment type="caution">
    <text evidence="1">The sequence shown here is derived from an EMBL/GenBank/DDBJ whole genome shotgun (WGS) entry which is preliminary data.</text>
</comment>
<evidence type="ECO:0000313" key="2">
    <source>
        <dbReference type="Proteomes" id="UP000570678"/>
    </source>
</evidence>
<sequence>MMMNDVSAQESSVRTDEHSASVIAIVNLMLDWDLLDLELSLDELAEWLEVYPAEARRALQELGTLPGVDVLAPEEPHALVRAAVDIDRCPLTAERPGTLRLVYSRAEGVERGAFADARPCGEAVAAGLRRRA</sequence>
<accession>A0A846YSE3</accession>
<dbReference type="AlphaFoldDB" id="A0A846YSE3"/>
<dbReference type="Proteomes" id="UP000570678">
    <property type="component" value="Unassembled WGS sequence"/>
</dbReference>
<organism evidence="1 2">
    <name type="scientific">Nocardia flavorosea</name>
    <dbReference type="NCBI Taxonomy" id="53429"/>
    <lineage>
        <taxon>Bacteria</taxon>
        <taxon>Bacillati</taxon>
        <taxon>Actinomycetota</taxon>
        <taxon>Actinomycetes</taxon>
        <taxon>Mycobacteriales</taxon>
        <taxon>Nocardiaceae</taxon>
        <taxon>Nocardia</taxon>
    </lineage>
</organism>
<keyword evidence="2" id="KW-1185">Reference proteome</keyword>
<proteinExistence type="predicted"/>
<name>A0A846YSE3_9NOCA</name>
<evidence type="ECO:0000313" key="1">
    <source>
        <dbReference type="EMBL" id="NKY60470.1"/>
    </source>
</evidence>